<reference evidence="1 3" key="2">
    <citation type="submission" date="2018-11" db="EMBL/GenBank/DDBJ databases">
        <authorList>
            <consortium name="Pathogen Informatics"/>
        </authorList>
    </citation>
    <scope>NUCLEOTIDE SEQUENCE [LARGE SCALE GENOMIC DNA]</scope>
</reference>
<dbReference type="AlphaFoldDB" id="A0A0N4UME4"/>
<name>A0A0N4UME4_DRAME</name>
<dbReference type="OrthoDB" id="671595at2759"/>
<evidence type="ECO:0000313" key="1">
    <source>
        <dbReference type="EMBL" id="VDN60588.1"/>
    </source>
</evidence>
<dbReference type="Proteomes" id="UP000274756">
    <property type="component" value="Unassembled WGS sequence"/>
</dbReference>
<sequence>MNFQVSFNCNKFQTRDSCGENAIGQAHAACLSCPNPGRCKIVPCQFHCVCRDGYIFSENNNSCVKAISTTDLAMSSFESSSENFVNGTSSDNTECGKNMEYDEISTFCHLPFIRIIYNFLKTNGCKPICVCKKGYTKNDERSCKLIRTHPFAKNK</sequence>
<evidence type="ECO:0000313" key="3">
    <source>
        <dbReference type="Proteomes" id="UP000274756"/>
    </source>
</evidence>
<protein>
    <submittedName>
        <fullName evidence="4">TIL domain-containing protein</fullName>
    </submittedName>
</protein>
<dbReference type="Proteomes" id="UP000038040">
    <property type="component" value="Unplaced"/>
</dbReference>
<organism evidence="2 4">
    <name type="scientific">Dracunculus medinensis</name>
    <name type="common">Guinea worm</name>
    <dbReference type="NCBI Taxonomy" id="318479"/>
    <lineage>
        <taxon>Eukaryota</taxon>
        <taxon>Metazoa</taxon>
        <taxon>Ecdysozoa</taxon>
        <taxon>Nematoda</taxon>
        <taxon>Chromadorea</taxon>
        <taxon>Rhabditida</taxon>
        <taxon>Spirurina</taxon>
        <taxon>Dracunculoidea</taxon>
        <taxon>Dracunculidae</taxon>
        <taxon>Dracunculus</taxon>
    </lineage>
</organism>
<dbReference type="WBParaSite" id="DME_0000901501-mRNA-1">
    <property type="protein sequence ID" value="DME_0000901501-mRNA-1"/>
    <property type="gene ID" value="DME_0000901501"/>
</dbReference>
<evidence type="ECO:0000313" key="2">
    <source>
        <dbReference type="Proteomes" id="UP000038040"/>
    </source>
</evidence>
<dbReference type="EMBL" id="UYYG01001225">
    <property type="protein sequence ID" value="VDN60588.1"/>
    <property type="molecule type" value="Genomic_DNA"/>
</dbReference>
<reference evidence="4" key="1">
    <citation type="submission" date="2017-02" db="UniProtKB">
        <authorList>
            <consortium name="WormBaseParasite"/>
        </authorList>
    </citation>
    <scope>IDENTIFICATION</scope>
</reference>
<proteinExistence type="predicted"/>
<accession>A0A0N4UME4</accession>
<keyword evidence="3" id="KW-1185">Reference proteome</keyword>
<evidence type="ECO:0000313" key="4">
    <source>
        <dbReference type="WBParaSite" id="DME_0000901501-mRNA-1"/>
    </source>
</evidence>
<gene>
    <name evidence="1" type="ORF">DME_LOCUS10561</name>
</gene>